<dbReference type="PANTHER" id="PTHR45927">
    <property type="entry name" value="LYSM-DOMAIN RECEPTOR-LIKE KINASE-RELATED"/>
    <property type="match status" value="1"/>
</dbReference>
<proteinExistence type="predicted"/>
<feature type="signal peptide" evidence="2">
    <location>
        <begin position="1"/>
        <end position="18"/>
    </location>
</feature>
<protein>
    <submittedName>
        <fullName evidence="4">Serine-threonine/tyrosine-protein kinase, catalytic domain</fullName>
    </submittedName>
</protein>
<dbReference type="Proteomes" id="UP001370490">
    <property type="component" value="Unassembled WGS sequence"/>
</dbReference>
<dbReference type="PANTHER" id="PTHR45927:SF10">
    <property type="entry name" value="LYSM-DOMAIN RECEPTOR-LIKE KINASE"/>
    <property type="match status" value="1"/>
</dbReference>
<name>A0AAN8VL13_9MAGN</name>
<dbReference type="EMBL" id="JBAMMX010000007">
    <property type="protein sequence ID" value="KAK6936065.1"/>
    <property type="molecule type" value="Genomic_DNA"/>
</dbReference>
<dbReference type="SUPFAM" id="SSF56112">
    <property type="entry name" value="Protein kinase-like (PK-like)"/>
    <property type="match status" value="1"/>
</dbReference>
<dbReference type="InterPro" id="IPR011009">
    <property type="entry name" value="Kinase-like_dom_sf"/>
</dbReference>
<gene>
    <name evidence="4" type="ORF">RJ641_033095</name>
</gene>
<dbReference type="InterPro" id="IPR001245">
    <property type="entry name" value="Ser-Thr/Tyr_kinase_cat_dom"/>
</dbReference>
<dbReference type="InterPro" id="IPR056562">
    <property type="entry name" value="LysM2_CERK1_LYK3_4_5"/>
</dbReference>
<sequence>MHKNIWFLFLFSSYLGNAEQYYDATPCSSQQNVPGSRYTCKSSHASCQTLIVYRANQHFPTVLSISTLFNMDPDEVLKLNGLTSADKILKPGREVLLPITCHCVQPFYQAKHSYIVPENTTFEEIACGVFEGLLKSLTLMEANPYLQNSPKIHSVLRVPLRCACPDNTTTLKGIRYLVTYPFIEGDGTIMLSEKFGVPAVDIWTVNSMAPFPTVYPNTTVLVPLRMDPAINLSIPDSEPPSPGFLPTFPIKQTGLNKKLRNLYVGVSVAGFSLIFFALIRVGLYLKAIIKLRRERVHSLIARSSPFSCSTLRSSPVSGRTARSSTPNSCLSPDLLLGIKYSLSSYGVEDISRATREFHEDTKVGDDVNIGLLDDVEVVIKQMKFDDTRHVIDMHSKINHINIVRLHGVCYGESDSCWSYLVFECPCNGCLRDSLSNSANPLQWYRRTQIAFDIAIGLHYLHCCTIPPYTHTSLNSRNIFLTGEWRAKVACFGITPVTGSSVGTEMGENTGKWIAPEFLQHGIASEKVDIFAFGVILLELISAREDTEGNYFKASIGFLGGGAGEGGCFEQLRNFMDPGLKEDYPLAEALCWAVLAKACVEEDPLHRPSMDDVLKVLARMV</sequence>
<dbReference type="InterPro" id="IPR000719">
    <property type="entry name" value="Prot_kinase_dom"/>
</dbReference>
<keyword evidence="1" id="KW-0472">Membrane</keyword>
<dbReference type="InterPro" id="IPR052611">
    <property type="entry name" value="Plant_RLK_LysM"/>
</dbReference>
<dbReference type="PROSITE" id="PS50011">
    <property type="entry name" value="PROTEIN_KINASE_DOM"/>
    <property type="match status" value="1"/>
</dbReference>
<dbReference type="AlphaFoldDB" id="A0AAN8VL13"/>
<dbReference type="GO" id="GO:0005524">
    <property type="term" value="F:ATP binding"/>
    <property type="evidence" value="ECO:0007669"/>
    <property type="project" value="InterPro"/>
</dbReference>
<keyword evidence="1" id="KW-1133">Transmembrane helix</keyword>
<dbReference type="Gene3D" id="1.10.510.10">
    <property type="entry name" value="Transferase(Phosphotransferase) domain 1"/>
    <property type="match status" value="1"/>
</dbReference>
<accession>A0AAN8VL13</accession>
<reference evidence="4 5" key="1">
    <citation type="submission" date="2023-12" db="EMBL/GenBank/DDBJ databases">
        <title>A high-quality genome assembly for Dillenia turbinata (Dilleniales).</title>
        <authorList>
            <person name="Chanderbali A."/>
        </authorList>
    </citation>
    <scope>NUCLEOTIDE SEQUENCE [LARGE SCALE GENOMIC DNA]</scope>
    <source>
        <strain evidence="4">LSX21</strain>
        <tissue evidence="4">Leaf</tissue>
    </source>
</reference>
<dbReference type="GO" id="GO:0004672">
    <property type="term" value="F:protein kinase activity"/>
    <property type="evidence" value="ECO:0007669"/>
    <property type="project" value="InterPro"/>
</dbReference>
<dbReference type="InterPro" id="IPR056561">
    <property type="entry name" value="NFP_LYK_LysM1"/>
</dbReference>
<keyword evidence="2" id="KW-0732">Signal</keyword>
<evidence type="ECO:0000259" key="3">
    <source>
        <dbReference type="PROSITE" id="PS50011"/>
    </source>
</evidence>
<evidence type="ECO:0000313" key="4">
    <source>
        <dbReference type="EMBL" id="KAK6936065.1"/>
    </source>
</evidence>
<evidence type="ECO:0000256" key="2">
    <source>
        <dbReference type="SAM" id="SignalP"/>
    </source>
</evidence>
<dbReference type="Pfam" id="PF23472">
    <property type="entry name" value="LysM2_CERK1_LYK3_4_5"/>
    <property type="match status" value="1"/>
</dbReference>
<feature type="chain" id="PRO_5042891829" evidence="2">
    <location>
        <begin position="19"/>
        <end position="620"/>
    </location>
</feature>
<comment type="caution">
    <text evidence="4">The sequence shown here is derived from an EMBL/GenBank/DDBJ whole genome shotgun (WGS) entry which is preliminary data.</text>
</comment>
<feature type="transmembrane region" description="Helical" evidence="1">
    <location>
        <begin position="262"/>
        <end position="285"/>
    </location>
</feature>
<organism evidence="4 5">
    <name type="scientific">Dillenia turbinata</name>
    <dbReference type="NCBI Taxonomy" id="194707"/>
    <lineage>
        <taxon>Eukaryota</taxon>
        <taxon>Viridiplantae</taxon>
        <taxon>Streptophyta</taxon>
        <taxon>Embryophyta</taxon>
        <taxon>Tracheophyta</taxon>
        <taxon>Spermatophyta</taxon>
        <taxon>Magnoliopsida</taxon>
        <taxon>eudicotyledons</taxon>
        <taxon>Gunneridae</taxon>
        <taxon>Pentapetalae</taxon>
        <taxon>Dilleniales</taxon>
        <taxon>Dilleniaceae</taxon>
        <taxon>Dillenia</taxon>
    </lineage>
</organism>
<feature type="domain" description="Protein kinase" evidence="3">
    <location>
        <begin position="336"/>
        <end position="619"/>
    </location>
</feature>
<evidence type="ECO:0000313" key="5">
    <source>
        <dbReference type="Proteomes" id="UP001370490"/>
    </source>
</evidence>
<evidence type="ECO:0000256" key="1">
    <source>
        <dbReference type="SAM" id="Phobius"/>
    </source>
</evidence>
<dbReference type="Pfam" id="PF23446">
    <property type="entry name" value="LysM1_NFP_LYK"/>
    <property type="match status" value="1"/>
</dbReference>
<dbReference type="Pfam" id="PF07714">
    <property type="entry name" value="PK_Tyr_Ser-Thr"/>
    <property type="match status" value="1"/>
</dbReference>
<keyword evidence="5" id="KW-1185">Reference proteome</keyword>
<keyword evidence="1" id="KW-0812">Transmembrane</keyword>
<keyword evidence="4" id="KW-0808">Transferase</keyword>
<dbReference type="Gene3D" id="3.30.200.20">
    <property type="entry name" value="Phosphorylase Kinase, domain 1"/>
    <property type="match status" value="1"/>
</dbReference>
<keyword evidence="4" id="KW-0418">Kinase</keyword>